<feature type="domain" description="J" evidence="4">
    <location>
        <begin position="46"/>
        <end position="114"/>
    </location>
</feature>
<dbReference type="CDD" id="cd06257">
    <property type="entry name" value="DnaJ"/>
    <property type="match status" value="1"/>
</dbReference>
<feature type="compositionally biased region" description="Basic and acidic residues" evidence="2">
    <location>
        <begin position="109"/>
        <end position="128"/>
    </location>
</feature>
<keyword evidence="3" id="KW-0812">Transmembrane</keyword>
<dbReference type="Proteomes" id="UP000095192">
    <property type="component" value="Unassembled WGS sequence"/>
</dbReference>
<dbReference type="EMBL" id="JROU02001930">
    <property type="protein sequence ID" value="OEH74791.1"/>
    <property type="molecule type" value="Genomic_DNA"/>
</dbReference>
<evidence type="ECO:0000256" key="2">
    <source>
        <dbReference type="SAM" id="MobiDB-lite"/>
    </source>
</evidence>
<keyword evidence="3" id="KW-0472">Membrane</keyword>
<sequence>MLTKGSSVRLFGLEGQAPGASSRVGLHRWNGGGRQFATGVSGHEKDFYRLLGVSPADSPRAIRTAYLRKAKELHPDANQHCPRRQQKERLFREVTQAYEVLSDPLKKKEYDARLPSEAAKDTESRGDASQRPPADAWHVGQDEVGEEFWRQVEQIRREKEMAWRAMKRQRAEGRSEKWGPGSRAPGGETAYHFSPAFAFLRALPLLVVPAVLFFVLYKLAMSRARQADRLQPPIVRDELGRAFFIDSSGRRFRVMEFDFLTPASSSRDSRQQS</sequence>
<dbReference type="InParanoid" id="A0A1D3CUC2"/>
<dbReference type="VEuPathDB" id="ToxoDB:LOC34623182"/>
<keyword evidence="6" id="KW-1185">Reference proteome</keyword>
<dbReference type="InterPro" id="IPR036869">
    <property type="entry name" value="J_dom_sf"/>
</dbReference>
<evidence type="ECO:0000313" key="6">
    <source>
        <dbReference type="Proteomes" id="UP000095192"/>
    </source>
</evidence>
<feature type="region of interest" description="Disordered" evidence="2">
    <location>
        <begin position="109"/>
        <end position="137"/>
    </location>
</feature>
<organism evidence="5 6">
    <name type="scientific">Cyclospora cayetanensis</name>
    <dbReference type="NCBI Taxonomy" id="88456"/>
    <lineage>
        <taxon>Eukaryota</taxon>
        <taxon>Sar</taxon>
        <taxon>Alveolata</taxon>
        <taxon>Apicomplexa</taxon>
        <taxon>Conoidasida</taxon>
        <taxon>Coccidia</taxon>
        <taxon>Eucoccidiorida</taxon>
        <taxon>Eimeriorina</taxon>
        <taxon>Eimeriidae</taxon>
        <taxon>Cyclospora</taxon>
    </lineage>
</organism>
<dbReference type="VEuPathDB" id="ToxoDB:cyc_07164"/>
<dbReference type="PROSITE" id="PS00636">
    <property type="entry name" value="DNAJ_1"/>
    <property type="match status" value="1"/>
</dbReference>
<evidence type="ECO:0000256" key="1">
    <source>
        <dbReference type="ARBA" id="ARBA00023186"/>
    </source>
</evidence>
<dbReference type="PANTHER" id="PTHR44145:SF3">
    <property type="entry name" value="DNAJ HOMOLOG SUBFAMILY A MEMBER 3, MITOCHONDRIAL"/>
    <property type="match status" value="1"/>
</dbReference>
<proteinExistence type="predicted"/>
<comment type="caution">
    <text evidence="5">The sequence shown here is derived from an EMBL/GenBank/DDBJ whole genome shotgun (WGS) entry which is preliminary data.</text>
</comment>
<keyword evidence="3" id="KW-1133">Transmembrane helix</keyword>
<evidence type="ECO:0000259" key="4">
    <source>
        <dbReference type="PROSITE" id="PS50076"/>
    </source>
</evidence>
<dbReference type="InterPro" id="IPR018253">
    <property type="entry name" value="DnaJ_domain_CS"/>
</dbReference>
<keyword evidence="1" id="KW-0143">Chaperone</keyword>
<dbReference type="PROSITE" id="PS50076">
    <property type="entry name" value="DNAJ_2"/>
    <property type="match status" value="1"/>
</dbReference>
<reference evidence="5 6" key="1">
    <citation type="journal article" date="2016" name="BMC Genomics">
        <title>Comparative genomics reveals Cyclospora cayetanensis possesses coccidia-like metabolism and invasion components but unique surface antigens.</title>
        <authorList>
            <person name="Liu S."/>
            <person name="Wang L."/>
            <person name="Zheng H."/>
            <person name="Xu Z."/>
            <person name="Roellig D.M."/>
            <person name="Li N."/>
            <person name="Frace M.A."/>
            <person name="Tang K."/>
            <person name="Arrowood M.J."/>
            <person name="Moss D.M."/>
            <person name="Zhang L."/>
            <person name="Feng Y."/>
            <person name="Xiao L."/>
        </authorList>
    </citation>
    <scope>NUCLEOTIDE SEQUENCE [LARGE SCALE GENOMIC DNA]</scope>
    <source>
        <strain evidence="5 6">CHN_HEN01</strain>
    </source>
</reference>
<dbReference type="Gene3D" id="1.10.287.110">
    <property type="entry name" value="DnaJ domain"/>
    <property type="match status" value="1"/>
</dbReference>
<dbReference type="InterPro" id="IPR001623">
    <property type="entry name" value="DnaJ_domain"/>
</dbReference>
<accession>A0A1D3CUC2</accession>
<dbReference type="SMART" id="SM00271">
    <property type="entry name" value="DnaJ"/>
    <property type="match status" value="1"/>
</dbReference>
<dbReference type="AlphaFoldDB" id="A0A1D3CUC2"/>
<evidence type="ECO:0000313" key="5">
    <source>
        <dbReference type="EMBL" id="OEH74791.1"/>
    </source>
</evidence>
<evidence type="ECO:0000256" key="3">
    <source>
        <dbReference type="SAM" id="Phobius"/>
    </source>
</evidence>
<dbReference type="PRINTS" id="PR00625">
    <property type="entry name" value="JDOMAIN"/>
</dbReference>
<protein>
    <recommendedName>
        <fullName evidence="4">J domain-containing protein</fullName>
    </recommendedName>
</protein>
<name>A0A1D3CUC2_9EIME</name>
<dbReference type="PANTHER" id="PTHR44145">
    <property type="entry name" value="DNAJ HOMOLOG SUBFAMILY A MEMBER 3, MITOCHONDRIAL"/>
    <property type="match status" value="1"/>
</dbReference>
<gene>
    <name evidence="5" type="ORF">cyc_07164</name>
</gene>
<feature type="transmembrane region" description="Helical" evidence="3">
    <location>
        <begin position="198"/>
        <end position="220"/>
    </location>
</feature>
<dbReference type="SUPFAM" id="SSF46565">
    <property type="entry name" value="Chaperone J-domain"/>
    <property type="match status" value="1"/>
</dbReference>
<dbReference type="Pfam" id="PF00226">
    <property type="entry name" value="DnaJ"/>
    <property type="match status" value="1"/>
</dbReference>
<dbReference type="InterPro" id="IPR051938">
    <property type="entry name" value="Apopto_cytoskel_mod"/>
</dbReference>